<dbReference type="AlphaFoldDB" id="A0A811VBC4"/>
<feature type="non-terminal residue" evidence="2">
    <location>
        <position position="56"/>
    </location>
</feature>
<keyword evidence="3" id="KW-1185">Reference proteome</keyword>
<evidence type="ECO:0000313" key="3">
    <source>
        <dbReference type="Proteomes" id="UP000606786"/>
    </source>
</evidence>
<dbReference type="Proteomes" id="UP000606786">
    <property type="component" value="Unassembled WGS sequence"/>
</dbReference>
<protein>
    <submittedName>
        <fullName evidence="2">(Mediterranean fruit fly) hypothetical protein</fullName>
    </submittedName>
</protein>
<feature type="compositionally biased region" description="Polar residues" evidence="1">
    <location>
        <begin position="29"/>
        <end position="38"/>
    </location>
</feature>
<comment type="caution">
    <text evidence="2">The sequence shown here is derived from an EMBL/GenBank/DDBJ whole genome shotgun (WGS) entry which is preliminary data.</text>
</comment>
<accession>A0A811VBC4</accession>
<proteinExistence type="predicted"/>
<reference evidence="2" key="1">
    <citation type="submission" date="2020-11" db="EMBL/GenBank/DDBJ databases">
        <authorList>
            <person name="Whitehead M."/>
        </authorList>
    </citation>
    <scope>NUCLEOTIDE SEQUENCE</scope>
    <source>
        <strain evidence="2">EGII</strain>
    </source>
</reference>
<feature type="compositionally biased region" description="Low complexity" evidence="1">
    <location>
        <begin position="39"/>
        <end position="50"/>
    </location>
</feature>
<organism evidence="2 3">
    <name type="scientific">Ceratitis capitata</name>
    <name type="common">Mediterranean fruit fly</name>
    <name type="synonym">Tephritis capitata</name>
    <dbReference type="NCBI Taxonomy" id="7213"/>
    <lineage>
        <taxon>Eukaryota</taxon>
        <taxon>Metazoa</taxon>
        <taxon>Ecdysozoa</taxon>
        <taxon>Arthropoda</taxon>
        <taxon>Hexapoda</taxon>
        <taxon>Insecta</taxon>
        <taxon>Pterygota</taxon>
        <taxon>Neoptera</taxon>
        <taxon>Endopterygota</taxon>
        <taxon>Diptera</taxon>
        <taxon>Brachycera</taxon>
        <taxon>Muscomorpha</taxon>
        <taxon>Tephritoidea</taxon>
        <taxon>Tephritidae</taxon>
        <taxon>Ceratitis</taxon>
        <taxon>Ceratitis</taxon>
    </lineage>
</organism>
<sequence>MVVLKAAFVLTKAPEQAKNLHFPREQNSKADTLSNAHTELQPQPEPQLQPHNDHND</sequence>
<gene>
    <name evidence="2" type="ORF">CCAP1982_LOCUS19631</name>
</gene>
<name>A0A811VBC4_CERCA</name>
<evidence type="ECO:0000313" key="2">
    <source>
        <dbReference type="EMBL" id="CAD7011543.1"/>
    </source>
</evidence>
<feature type="region of interest" description="Disordered" evidence="1">
    <location>
        <begin position="15"/>
        <end position="56"/>
    </location>
</feature>
<evidence type="ECO:0000256" key="1">
    <source>
        <dbReference type="SAM" id="MobiDB-lite"/>
    </source>
</evidence>
<dbReference type="EMBL" id="CAJHJT010000056">
    <property type="protein sequence ID" value="CAD7011543.1"/>
    <property type="molecule type" value="Genomic_DNA"/>
</dbReference>